<evidence type="ECO:0000256" key="2">
    <source>
        <dbReference type="ARBA" id="ARBA00022692"/>
    </source>
</evidence>
<feature type="transmembrane region" description="Helical" evidence="7">
    <location>
        <begin position="178"/>
        <end position="204"/>
    </location>
</feature>
<evidence type="ECO:0000256" key="4">
    <source>
        <dbReference type="ARBA" id="ARBA00023136"/>
    </source>
</evidence>
<feature type="transmembrane region" description="Helical" evidence="7">
    <location>
        <begin position="216"/>
        <end position="240"/>
    </location>
</feature>
<dbReference type="OrthoDB" id="3934549at2759"/>
<accession>A0A9P4P1T2</accession>
<protein>
    <recommendedName>
        <fullName evidence="8">Rhodopsin domain-containing protein</fullName>
    </recommendedName>
</protein>
<dbReference type="GO" id="GO:0016020">
    <property type="term" value="C:membrane"/>
    <property type="evidence" value="ECO:0007669"/>
    <property type="project" value="UniProtKB-SubCell"/>
</dbReference>
<organism evidence="9 10">
    <name type="scientific">Tothia fuscella</name>
    <dbReference type="NCBI Taxonomy" id="1048955"/>
    <lineage>
        <taxon>Eukaryota</taxon>
        <taxon>Fungi</taxon>
        <taxon>Dikarya</taxon>
        <taxon>Ascomycota</taxon>
        <taxon>Pezizomycotina</taxon>
        <taxon>Dothideomycetes</taxon>
        <taxon>Pleosporomycetidae</taxon>
        <taxon>Venturiales</taxon>
        <taxon>Cylindrosympodiaceae</taxon>
        <taxon>Tothia</taxon>
    </lineage>
</organism>
<dbReference type="PANTHER" id="PTHR33048">
    <property type="entry name" value="PTH11-LIKE INTEGRAL MEMBRANE PROTEIN (AFU_ORTHOLOGUE AFUA_5G11245)"/>
    <property type="match status" value="1"/>
</dbReference>
<evidence type="ECO:0000313" key="9">
    <source>
        <dbReference type="EMBL" id="KAF2436675.1"/>
    </source>
</evidence>
<feature type="transmembrane region" description="Helical" evidence="7">
    <location>
        <begin position="137"/>
        <end position="158"/>
    </location>
</feature>
<evidence type="ECO:0000256" key="6">
    <source>
        <dbReference type="SAM" id="MobiDB-lite"/>
    </source>
</evidence>
<comment type="subcellular location">
    <subcellularLocation>
        <location evidence="1">Membrane</location>
        <topology evidence="1">Multi-pass membrane protein</topology>
    </subcellularLocation>
</comment>
<feature type="domain" description="Rhodopsin" evidence="8">
    <location>
        <begin position="43"/>
        <end position="279"/>
    </location>
</feature>
<evidence type="ECO:0000313" key="10">
    <source>
        <dbReference type="Proteomes" id="UP000800235"/>
    </source>
</evidence>
<name>A0A9P4P1T2_9PEZI</name>
<dbReference type="InterPro" id="IPR052337">
    <property type="entry name" value="SAT4-like"/>
</dbReference>
<evidence type="ECO:0000256" key="7">
    <source>
        <dbReference type="SAM" id="Phobius"/>
    </source>
</evidence>
<dbReference type="Proteomes" id="UP000800235">
    <property type="component" value="Unassembled WGS sequence"/>
</dbReference>
<dbReference type="InterPro" id="IPR049326">
    <property type="entry name" value="Rhodopsin_dom_fungi"/>
</dbReference>
<dbReference type="EMBL" id="MU007010">
    <property type="protein sequence ID" value="KAF2436675.1"/>
    <property type="molecule type" value="Genomic_DNA"/>
</dbReference>
<dbReference type="Pfam" id="PF20684">
    <property type="entry name" value="Fung_rhodopsin"/>
    <property type="match status" value="1"/>
</dbReference>
<dbReference type="AlphaFoldDB" id="A0A9P4P1T2"/>
<feature type="region of interest" description="Disordered" evidence="6">
    <location>
        <begin position="384"/>
        <end position="426"/>
    </location>
</feature>
<feature type="transmembrane region" description="Helical" evidence="7">
    <location>
        <begin position="59"/>
        <end position="84"/>
    </location>
</feature>
<keyword evidence="2 7" id="KW-0812">Transmembrane</keyword>
<sequence>MSAFTGVIPMLPPAPVKGGAPLAGLVITITTLLMMVPLVVVALRIYVRLYIVKIFGQDDMFMVVAMLFAFATHVAICFQASLGSPLGLLGMSEGALKAVFTFQLMYYTTTWAVKMSILSFCYNIFGRSVHSRVKVVCWACMTLVTTVFTVAFGTTLFACNPVSNAWVPLLNYAGCFNIASLQISHAVINACTDIMVFVLPIALLTRTNIDTKRRNFVVGIFVLALVAVVASFARIFAGAILATTLDKPKNWIMLPIFTTLEIDVAITSASLPALSPMIRSGIQRVAKHSGGHGWLSGFDESSTNYSSNKLSKRGSIAELKANGGIKLTRGYSAEKNEFALGGSTMFVSTKEVSSYDREEPVMVYQAPPRSQESMVRPVQMGAREAAPNAGRDMSLSDMLRNTGPGDENKWTRSRGGRGKANEILGV</sequence>
<keyword evidence="3 7" id="KW-1133">Transmembrane helix</keyword>
<feature type="transmembrane region" description="Helical" evidence="7">
    <location>
        <begin position="252"/>
        <end position="274"/>
    </location>
</feature>
<proteinExistence type="inferred from homology"/>
<feature type="transmembrane region" description="Helical" evidence="7">
    <location>
        <begin position="20"/>
        <end position="47"/>
    </location>
</feature>
<keyword evidence="4 7" id="KW-0472">Membrane</keyword>
<comment type="similarity">
    <text evidence="5">Belongs to the SAT4 family.</text>
</comment>
<feature type="transmembrane region" description="Helical" evidence="7">
    <location>
        <begin position="104"/>
        <end position="125"/>
    </location>
</feature>
<keyword evidence="10" id="KW-1185">Reference proteome</keyword>
<evidence type="ECO:0000256" key="1">
    <source>
        <dbReference type="ARBA" id="ARBA00004141"/>
    </source>
</evidence>
<evidence type="ECO:0000256" key="3">
    <source>
        <dbReference type="ARBA" id="ARBA00022989"/>
    </source>
</evidence>
<dbReference type="PANTHER" id="PTHR33048:SF47">
    <property type="entry name" value="INTEGRAL MEMBRANE PROTEIN-RELATED"/>
    <property type="match status" value="1"/>
</dbReference>
<evidence type="ECO:0000259" key="8">
    <source>
        <dbReference type="Pfam" id="PF20684"/>
    </source>
</evidence>
<gene>
    <name evidence="9" type="ORF">EJ08DRAFT_156518</name>
</gene>
<comment type="caution">
    <text evidence="9">The sequence shown here is derived from an EMBL/GenBank/DDBJ whole genome shotgun (WGS) entry which is preliminary data.</text>
</comment>
<reference evidence="9" key="1">
    <citation type="journal article" date="2020" name="Stud. Mycol.">
        <title>101 Dothideomycetes genomes: a test case for predicting lifestyles and emergence of pathogens.</title>
        <authorList>
            <person name="Haridas S."/>
            <person name="Albert R."/>
            <person name="Binder M."/>
            <person name="Bloem J."/>
            <person name="Labutti K."/>
            <person name="Salamov A."/>
            <person name="Andreopoulos B."/>
            <person name="Baker S."/>
            <person name="Barry K."/>
            <person name="Bills G."/>
            <person name="Bluhm B."/>
            <person name="Cannon C."/>
            <person name="Castanera R."/>
            <person name="Culley D."/>
            <person name="Daum C."/>
            <person name="Ezra D."/>
            <person name="Gonzalez J."/>
            <person name="Henrissat B."/>
            <person name="Kuo A."/>
            <person name="Liang C."/>
            <person name="Lipzen A."/>
            <person name="Lutzoni F."/>
            <person name="Magnuson J."/>
            <person name="Mondo S."/>
            <person name="Nolan M."/>
            <person name="Ohm R."/>
            <person name="Pangilinan J."/>
            <person name="Park H.-J."/>
            <person name="Ramirez L."/>
            <person name="Alfaro M."/>
            <person name="Sun H."/>
            <person name="Tritt A."/>
            <person name="Yoshinaga Y."/>
            <person name="Zwiers L.-H."/>
            <person name="Turgeon B."/>
            <person name="Goodwin S."/>
            <person name="Spatafora J."/>
            <person name="Crous P."/>
            <person name="Grigoriev I."/>
        </authorList>
    </citation>
    <scope>NUCLEOTIDE SEQUENCE</scope>
    <source>
        <strain evidence="9">CBS 130266</strain>
    </source>
</reference>
<evidence type="ECO:0000256" key="5">
    <source>
        <dbReference type="ARBA" id="ARBA00038359"/>
    </source>
</evidence>